<dbReference type="SUPFAM" id="SSF53474">
    <property type="entry name" value="alpha/beta-Hydrolases"/>
    <property type="match status" value="1"/>
</dbReference>
<evidence type="ECO:0008006" key="9">
    <source>
        <dbReference type="Google" id="ProtNLM"/>
    </source>
</evidence>
<dbReference type="InterPro" id="IPR052374">
    <property type="entry name" value="SERAC1"/>
</dbReference>
<name>A0AAD9K122_9ANNE</name>
<proteinExistence type="predicted"/>
<keyword evidence="6" id="KW-0472">Membrane</keyword>
<evidence type="ECO:0000313" key="7">
    <source>
        <dbReference type="EMBL" id="KAK2162794.1"/>
    </source>
</evidence>
<evidence type="ECO:0000256" key="1">
    <source>
        <dbReference type="ARBA" id="ARBA00004173"/>
    </source>
</evidence>
<keyword evidence="8" id="KW-1185">Reference proteome</keyword>
<dbReference type="InterPro" id="IPR029058">
    <property type="entry name" value="AB_hydrolase_fold"/>
</dbReference>
<dbReference type="GO" id="GO:0005739">
    <property type="term" value="C:mitochondrion"/>
    <property type="evidence" value="ECO:0007669"/>
    <property type="project" value="UniProtKB-SubCell"/>
</dbReference>
<dbReference type="PANTHER" id="PTHR48182">
    <property type="entry name" value="PROTEIN SERAC1"/>
    <property type="match status" value="1"/>
</dbReference>
<reference evidence="7" key="1">
    <citation type="journal article" date="2023" name="Mol. Biol. Evol.">
        <title>Third-Generation Sequencing Reveals the Adaptive Role of the Epigenome in Three Deep-Sea Polychaetes.</title>
        <authorList>
            <person name="Perez M."/>
            <person name="Aroh O."/>
            <person name="Sun Y."/>
            <person name="Lan Y."/>
            <person name="Juniper S.K."/>
            <person name="Young C.R."/>
            <person name="Angers B."/>
            <person name="Qian P.Y."/>
        </authorList>
    </citation>
    <scope>NUCLEOTIDE SEQUENCE</scope>
    <source>
        <strain evidence="7">P08H-3</strain>
    </source>
</reference>
<dbReference type="EMBL" id="JAODUP010000091">
    <property type="protein sequence ID" value="KAK2162794.1"/>
    <property type="molecule type" value="Genomic_DNA"/>
</dbReference>
<dbReference type="AlphaFoldDB" id="A0AAD9K122"/>
<keyword evidence="4" id="KW-0256">Endoplasmic reticulum</keyword>
<accession>A0AAD9K122</accession>
<comment type="subcellular location">
    <subcellularLocation>
        <location evidence="2">Endoplasmic reticulum</location>
    </subcellularLocation>
    <subcellularLocation>
        <location evidence="3">Membrane</location>
    </subcellularLocation>
    <subcellularLocation>
        <location evidence="1">Mitochondrion</location>
    </subcellularLocation>
</comment>
<sequence length="524" mass="59865">MLLHSVLCDFLLRRHSASQKVTWHISKIKATAQSRPWSSLVGQHQERRTGCFSKPARDCSTSSLRFHLDLKCTFSTTTSSQQRDAISNGSWSKSVIKACLLTCTAVGLILAGLIYRTIQNINNTLSVFSNREHADHWLYSYLDLNKQALILPWLQLYHSDLGSLLELCYSDDHTLRQLGVQGLAAVDDWPDWEYYLSSMLIDTRTLIGLARTEGANQKLFPRPSRILSLQDNVLSQLQELLSELPTDDVDKCTKYFTMSALKDKPRYKQDKLEPVTNDEADHNCQLRVLLALEGHSQDWLAEDHPNLRILTVDYETYLSEWTPKCPYENERRTLLTRSKEFLEKLRASGLGDRPIIWVAHSMGGLLVKQMLLLASEDQSMSDILRQTKGIVFYSVPHRGSPLSVYMSRTKYLLYPSAEVKLLYQGSKVLLDLHKKFKTLIMSKHIPLLSFGEGSKTNLPFNIRAMFVPAESSDPGFGEFHLMKDHNHLTICKPISKQTMLYQQTLNFITHCIPHCSEEEIPCDN</sequence>
<protein>
    <recommendedName>
        <fullName evidence="9">Protein SERAC1</fullName>
    </recommendedName>
</protein>
<evidence type="ECO:0000256" key="3">
    <source>
        <dbReference type="ARBA" id="ARBA00004370"/>
    </source>
</evidence>
<evidence type="ECO:0000256" key="2">
    <source>
        <dbReference type="ARBA" id="ARBA00004240"/>
    </source>
</evidence>
<comment type="caution">
    <text evidence="7">The sequence shown here is derived from an EMBL/GenBank/DDBJ whole genome shotgun (WGS) entry which is preliminary data.</text>
</comment>
<organism evidence="7 8">
    <name type="scientific">Paralvinella palmiformis</name>
    <dbReference type="NCBI Taxonomy" id="53620"/>
    <lineage>
        <taxon>Eukaryota</taxon>
        <taxon>Metazoa</taxon>
        <taxon>Spiralia</taxon>
        <taxon>Lophotrochozoa</taxon>
        <taxon>Annelida</taxon>
        <taxon>Polychaeta</taxon>
        <taxon>Sedentaria</taxon>
        <taxon>Canalipalpata</taxon>
        <taxon>Terebellida</taxon>
        <taxon>Terebelliformia</taxon>
        <taxon>Alvinellidae</taxon>
        <taxon>Paralvinella</taxon>
    </lineage>
</organism>
<gene>
    <name evidence="7" type="ORF">LSH36_91g02028</name>
</gene>
<keyword evidence="5" id="KW-0496">Mitochondrion</keyword>
<dbReference type="GO" id="GO:0005783">
    <property type="term" value="C:endoplasmic reticulum"/>
    <property type="evidence" value="ECO:0007669"/>
    <property type="project" value="UniProtKB-SubCell"/>
</dbReference>
<evidence type="ECO:0000256" key="6">
    <source>
        <dbReference type="ARBA" id="ARBA00023136"/>
    </source>
</evidence>
<dbReference type="GO" id="GO:0016020">
    <property type="term" value="C:membrane"/>
    <property type="evidence" value="ECO:0007669"/>
    <property type="project" value="UniProtKB-SubCell"/>
</dbReference>
<evidence type="ECO:0000256" key="4">
    <source>
        <dbReference type="ARBA" id="ARBA00022824"/>
    </source>
</evidence>
<evidence type="ECO:0000256" key="5">
    <source>
        <dbReference type="ARBA" id="ARBA00023128"/>
    </source>
</evidence>
<dbReference type="Gene3D" id="3.40.50.1820">
    <property type="entry name" value="alpha/beta hydrolase"/>
    <property type="match status" value="1"/>
</dbReference>
<dbReference type="PANTHER" id="PTHR48182:SF2">
    <property type="entry name" value="PROTEIN SERAC1"/>
    <property type="match status" value="1"/>
</dbReference>
<dbReference type="Proteomes" id="UP001208570">
    <property type="component" value="Unassembled WGS sequence"/>
</dbReference>
<evidence type="ECO:0000313" key="8">
    <source>
        <dbReference type="Proteomes" id="UP001208570"/>
    </source>
</evidence>